<keyword evidence="4" id="KW-1185">Reference proteome</keyword>
<dbReference type="GO" id="GO:0003677">
    <property type="term" value="F:DNA binding"/>
    <property type="evidence" value="ECO:0007669"/>
    <property type="project" value="UniProtKB-UniRule"/>
</dbReference>
<gene>
    <name evidence="3" type="ORF">DFR52_11017</name>
</gene>
<dbReference type="PROSITE" id="PS51740">
    <property type="entry name" value="SPOVT_ABRB"/>
    <property type="match status" value="1"/>
</dbReference>
<sequence length="83" mass="9524">MRVSDKGQITIPKTLRELAGIHPNSEVSVQFEGGRLFIEAVDRQESLANRERLERFMVALKKLEGTGDPEIRAEDVMRETRDR</sequence>
<dbReference type="Gene3D" id="2.10.260.10">
    <property type="match status" value="1"/>
</dbReference>
<feature type="domain" description="SpoVT-AbrB" evidence="2">
    <location>
        <begin position="1"/>
        <end position="43"/>
    </location>
</feature>
<organism evidence="3 4">
    <name type="scientific">Hoeflea marina</name>
    <dbReference type="NCBI Taxonomy" id="274592"/>
    <lineage>
        <taxon>Bacteria</taxon>
        <taxon>Pseudomonadati</taxon>
        <taxon>Pseudomonadota</taxon>
        <taxon>Alphaproteobacteria</taxon>
        <taxon>Hyphomicrobiales</taxon>
        <taxon>Rhizobiaceae</taxon>
        <taxon>Hoeflea</taxon>
    </lineage>
</organism>
<protein>
    <submittedName>
        <fullName evidence="3">AbrB family looped-hinge helix DNA binding protein</fullName>
    </submittedName>
</protein>
<comment type="caution">
    <text evidence="3">The sequence shown here is derived from an EMBL/GenBank/DDBJ whole genome shotgun (WGS) entry which is preliminary data.</text>
</comment>
<dbReference type="InterPro" id="IPR007159">
    <property type="entry name" value="SpoVT-AbrB_dom"/>
</dbReference>
<dbReference type="NCBIfam" id="TIGR01439">
    <property type="entry name" value="lp_hng_hel_AbrB"/>
    <property type="match status" value="1"/>
</dbReference>
<evidence type="ECO:0000259" key="2">
    <source>
        <dbReference type="PROSITE" id="PS51740"/>
    </source>
</evidence>
<dbReference type="EMBL" id="QGTR01000010">
    <property type="protein sequence ID" value="PWV95489.1"/>
    <property type="molecule type" value="Genomic_DNA"/>
</dbReference>
<dbReference type="RefSeq" id="WP_110034498.1">
    <property type="nucleotide sequence ID" value="NZ_QGTR01000010.1"/>
</dbReference>
<proteinExistence type="predicted"/>
<evidence type="ECO:0000313" key="4">
    <source>
        <dbReference type="Proteomes" id="UP000246352"/>
    </source>
</evidence>
<keyword evidence="1" id="KW-0238">DNA-binding</keyword>
<dbReference type="AlphaFoldDB" id="A0A317PBX6"/>
<reference evidence="3 4" key="1">
    <citation type="submission" date="2018-05" db="EMBL/GenBank/DDBJ databases">
        <title>Genomic Encyclopedia of Type Strains, Phase IV (KMG-IV): sequencing the most valuable type-strain genomes for metagenomic binning, comparative biology and taxonomic classification.</title>
        <authorList>
            <person name="Goeker M."/>
        </authorList>
    </citation>
    <scope>NUCLEOTIDE SEQUENCE [LARGE SCALE GENOMIC DNA]</scope>
    <source>
        <strain evidence="3 4">DSM 16791</strain>
    </source>
</reference>
<name>A0A317PBX6_9HYPH</name>
<evidence type="ECO:0000313" key="3">
    <source>
        <dbReference type="EMBL" id="PWV95489.1"/>
    </source>
</evidence>
<dbReference type="OrthoDB" id="9809003at2"/>
<dbReference type="SUPFAM" id="SSF89447">
    <property type="entry name" value="AbrB/MazE/MraZ-like"/>
    <property type="match status" value="1"/>
</dbReference>
<dbReference type="InterPro" id="IPR037914">
    <property type="entry name" value="SpoVT-AbrB_sf"/>
</dbReference>
<dbReference type="Proteomes" id="UP000246352">
    <property type="component" value="Unassembled WGS sequence"/>
</dbReference>
<dbReference type="Pfam" id="PF04014">
    <property type="entry name" value="MazE_antitoxin"/>
    <property type="match status" value="1"/>
</dbReference>
<accession>A0A317PBX6</accession>
<dbReference type="SMART" id="SM00966">
    <property type="entry name" value="SpoVT_AbrB"/>
    <property type="match status" value="1"/>
</dbReference>
<evidence type="ECO:0000256" key="1">
    <source>
        <dbReference type="PROSITE-ProRule" id="PRU01076"/>
    </source>
</evidence>